<dbReference type="InterPro" id="IPR051910">
    <property type="entry name" value="ComF/GntX_DNA_util-trans"/>
</dbReference>
<dbReference type="InterPro" id="IPR000836">
    <property type="entry name" value="PRTase_dom"/>
</dbReference>
<dbReference type="PANTHER" id="PTHR47505:SF1">
    <property type="entry name" value="DNA UTILIZATION PROTEIN YHGH"/>
    <property type="match status" value="1"/>
</dbReference>
<feature type="domain" description="Double zinc ribbon" evidence="2">
    <location>
        <begin position="3"/>
        <end position="64"/>
    </location>
</feature>
<evidence type="ECO:0000256" key="1">
    <source>
        <dbReference type="ARBA" id="ARBA00008007"/>
    </source>
</evidence>
<dbReference type="RefSeq" id="WP_008473513.1">
    <property type="nucleotide sequence ID" value="NZ_AYZO01000001.1"/>
</dbReference>
<dbReference type="Pfam" id="PF18912">
    <property type="entry name" value="DZR_2"/>
    <property type="match status" value="1"/>
</dbReference>
<reference evidence="3 4" key="1">
    <citation type="submission" date="2012-06" db="EMBL/GenBank/DDBJ databases">
        <title>Draft genome sequence of Lactobacillus gigeriorum CRBIP 24.85T, isolated from chicken crop.</title>
        <authorList>
            <person name="Cousin S."/>
            <person name="Ma L."/>
            <person name="Creno S."/>
            <person name="Clermont D."/>
            <person name="Loux V."/>
            <person name="Bizet C."/>
            <person name="Bouchier C."/>
        </authorList>
    </citation>
    <scope>NUCLEOTIDE SEQUENCE [LARGE SCALE GENOMIC DNA]</scope>
    <source>
        <strain evidence="4">CRBIP 24.85T</strain>
    </source>
</reference>
<dbReference type="InterPro" id="IPR044005">
    <property type="entry name" value="DZR_2"/>
</dbReference>
<dbReference type="InterPro" id="IPR029057">
    <property type="entry name" value="PRTase-like"/>
</dbReference>
<dbReference type="AlphaFoldDB" id="I7LDG7"/>
<dbReference type="EMBL" id="CAKC01000060">
    <property type="protein sequence ID" value="CCI87321.1"/>
    <property type="molecule type" value="Genomic_DNA"/>
</dbReference>
<dbReference type="STRING" id="1423751.FC38_GL000150"/>
<organism evidence="3 4">
    <name type="scientific">Lactobacillus gigeriorum DSM 23908 = CRBIP 24.85</name>
    <dbReference type="NCBI Taxonomy" id="1423751"/>
    <lineage>
        <taxon>Bacteria</taxon>
        <taxon>Bacillati</taxon>
        <taxon>Bacillota</taxon>
        <taxon>Bacilli</taxon>
        <taxon>Lactobacillales</taxon>
        <taxon>Lactobacillaceae</taxon>
        <taxon>Lactobacillus</taxon>
    </lineage>
</organism>
<evidence type="ECO:0000259" key="2">
    <source>
        <dbReference type="Pfam" id="PF18912"/>
    </source>
</evidence>
<dbReference type="CDD" id="cd06223">
    <property type="entry name" value="PRTases_typeI"/>
    <property type="match status" value="1"/>
</dbReference>
<dbReference type="Proteomes" id="UP000009326">
    <property type="component" value="Unassembled WGS sequence"/>
</dbReference>
<dbReference type="PANTHER" id="PTHR47505">
    <property type="entry name" value="DNA UTILIZATION PROTEIN YHGH"/>
    <property type="match status" value="1"/>
</dbReference>
<comment type="caution">
    <text evidence="3">The sequence shown here is derived from an EMBL/GenBank/DDBJ whole genome shotgun (WGS) entry which is preliminary data.</text>
</comment>
<gene>
    <name evidence="3" type="ORF">BN52_03945</name>
</gene>
<accession>I7LDG7</accession>
<name>I7LDG7_9LACO</name>
<evidence type="ECO:0000313" key="3">
    <source>
        <dbReference type="EMBL" id="CCI87321.1"/>
    </source>
</evidence>
<evidence type="ECO:0000313" key="4">
    <source>
        <dbReference type="Proteomes" id="UP000009326"/>
    </source>
</evidence>
<protein>
    <submittedName>
        <fullName evidence="3">Competence protein</fullName>
    </submittedName>
</protein>
<dbReference type="OrthoDB" id="9779910at2"/>
<comment type="similarity">
    <text evidence="1">Belongs to the ComF/GntX family.</text>
</comment>
<proteinExistence type="inferred from homology"/>
<dbReference type="SUPFAM" id="SSF53271">
    <property type="entry name" value="PRTase-like"/>
    <property type="match status" value="1"/>
</dbReference>
<dbReference type="Gene3D" id="3.40.50.2020">
    <property type="match status" value="1"/>
</dbReference>
<sequence>MRECLLCGQLFLPELNLAELFVFKGKRKENLCPHCWAKFEKLSAIRCMVCSKNLSEAGICQDCKIWQKQYDQQLLHHHSLYRYNQEFHDLMVQYKRYGDYMLYGVLRELCSKQLMKIDYDFYIPIPSSPEHLKKRGFDTITAIYQELVPLTPLLKKLSGSSAQGEKNKAERLNTPQMFYVDTTYRNQHHIEIHKNNKILLLDDIYTTGRTLYHARDSLLLENPNVTIESFSICR</sequence>